<gene>
    <name evidence="9" type="ORF">C882_0638</name>
</gene>
<dbReference type="EMBL" id="ANHY01000014">
    <property type="protein sequence ID" value="EKV28875.1"/>
    <property type="molecule type" value="Genomic_DNA"/>
</dbReference>
<evidence type="ECO:0000256" key="3">
    <source>
        <dbReference type="ARBA" id="ARBA00022692"/>
    </source>
</evidence>
<feature type="transmembrane region" description="Helical" evidence="7">
    <location>
        <begin position="6"/>
        <end position="28"/>
    </location>
</feature>
<accession>K9GSA3</accession>
<dbReference type="PANTHER" id="PTHR31272:SF4">
    <property type="entry name" value="CYTOCHROME C-TYPE BIOGENESIS PROTEIN HI_1454-RELATED"/>
    <property type="match status" value="1"/>
</dbReference>
<dbReference type="PATRIC" id="fig|1238182.3.peg.2852"/>
<evidence type="ECO:0000313" key="10">
    <source>
        <dbReference type="Proteomes" id="UP000009881"/>
    </source>
</evidence>
<comment type="similarity">
    <text evidence="2">Belongs to the DsbD family.</text>
</comment>
<keyword evidence="3 7" id="KW-0812">Transmembrane</keyword>
<dbReference type="GO" id="GO:0016020">
    <property type="term" value="C:membrane"/>
    <property type="evidence" value="ECO:0007669"/>
    <property type="project" value="UniProtKB-SubCell"/>
</dbReference>
<name>K9GSA3_9PROT</name>
<proteinExistence type="inferred from homology"/>
<evidence type="ECO:0000259" key="8">
    <source>
        <dbReference type="Pfam" id="PF02683"/>
    </source>
</evidence>
<feature type="transmembrane region" description="Helical" evidence="7">
    <location>
        <begin position="207"/>
        <end position="228"/>
    </location>
</feature>
<dbReference type="STRING" id="1238182.C882_0638"/>
<dbReference type="InterPro" id="IPR051790">
    <property type="entry name" value="Cytochrome_c-biogenesis_DsbD"/>
</dbReference>
<evidence type="ECO:0000256" key="4">
    <source>
        <dbReference type="ARBA" id="ARBA00022748"/>
    </source>
</evidence>
<dbReference type="Proteomes" id="UP000009881">
    <property type="component" value="Unassembled WGS sequence"/>
</dbReference>
<dbReference type="GO" id="GO:0017004">
    <property type="term" value="P:cytochrome complex assembly"/>
    <property type="evidence" value="ECO:0007669"/>
    <property type="project" value="UniProtKB-KW"/>
</dbReference>
<feature type="transmembrane region" description="Helical" evidence="7">
    <location>
        <begin position="59"/>
        <end position="82"/>
    </location>
</feature>
<comment type="caution">
    <text evidence="9">The sequence shown here is derived from an EMBL/GenBank/DDBJ whole genome shotgun (WGS) entry which is preliminary data.</text>
</comment>
<reference evidence="9 10" key="1">
    <citation type="journal article" date="2013" name="Genome Announc.">
        <title>Draft Genome Sequence of an Alphaproteobacterium, Caenispirillum salinarum AK4(T), Isolated from a Solar Saltern.</title>
        <authorList>
            <person name="Khatri I."/>
            <person name="Singh A."/>
            <person name="Korpole S."/>
            <person name="Pinnaka A.K."/>
            <person name="Subramanian S."/>
        </authorList>
    </citation>
    <scope>NUCLEOTIDE SEQUENCE [LARGE SCALE GENOMIC DNA]</scope>
    <source>
        <strain evidence="9 10">AK4</strain>
    </source>
</reference>
<evidence type="ECO:0000256" key="6">
    <source>
        <dbReference type="ARBA" id="ARBA00023136"/>
    </source>
</evidence>
<evidence type="ECO:0000256" key="7">
    <source>
        <dbReference type="SAM" id="Phobius"/>
    </source>
</evidence>
<evidence type="ECO:0000256" key="5">
    <source>
        <dbReference type="ARBA" id="ARBA00022989"/>
    </source>
</evidence>
<comment type="subcellular location">
    <subcellularLocation>
        <location evidence="1">Membrane</location>
        <topology evidence="1">Multi-pass membrane protein</topology>
    </subcellularLocation>
</comment>
<keyword evidence="10" id="KW-1185">Reference proteome</keyword>
<keyword evidence="6 7" id="KW-0472">Membrane</keyword>
<feature type="domain" description="Cytochrome C biogenesis protein transmembrane" evidence="8">
    <location>
        <begin position="8"/>
        <end position="216"/>
    </location>
</feature>
<evidence type="ECO:0000256" key="2">
    <source>
        <dbReference type="ARBA" id="ARBA00006143"/>
    </source>
</evidence>
<keyword evidence="4" id="KW-0201">Cytochrome c-type biogenesis</keyword>
<feature type="transmembrane region" description="Helical" evidence="7">
    <location>
        <begin position="94"/>
        <end position="115"/>
    </location>
</feature>
<dbReference type="AlphaFoldDB" id="K9GSA3"/>
<dbReference type="eggNOG" id="COG0785">
    <property type="taxonomic scope" value="Bacteria"/>
</dbReference>
<dbReference type="Pfam" id="PF02683">
    <property type="entry name" value="DsbD_TM"/>
    <property type="match status" value="1"/>
</dbReference>
<feature type="transmembrane region" description="Helical" evidence="7">
    <location>
        <begin position="175"/>
        <end position="195"/>
    </location>
</feature>
<sequence>MEPASIGLGVVFVAGVVSFLSPCVLPLVPGYVSMMAGRSATAADPDGGATAGRLAMLGYGLAFVAGFSIVFIALGASATALGQLLRAYRFEANLLAGGLVALFGLHMAGLLRLGWLMREWRVPAMPSGGGPTGAGLMGMAFGFGWTPCIGPILGSILAAGAVAADVKTGVTLLSVYALGLAIPFLLVAVFTDALVARLRRLRKAGALLHRTAGVILILAGIGMMTGTINRLGTWLLITFPGLGDLVI</sequence>
<dbReference type="InterPro" id="IPR003834">
    <property type="entry name" value="Cyt_c_assmbl_TM_dom"/>
</dbReference>
<dbReference type="PANTHER" id="PTHR31272">
    <property type="entry name" value="CYTOCHROME C-TYPE BIOGENESIS PROTEIN HI_1454-RELATED"/>
    <property type="match status" value="1"/>
</dbReference>
<evidence type="ECO:0000256" key="1">
    <source>
        <dbReference type="ARBA" id="ARBA00004141"/>
    </source>
</evidence>
<dbReference type="RefSeq" id="WP_009541296.1">
    <property type="nucleotide sequence ID" value="NZ_ANHY01000014.1"/>
</dbReference>
<dbReference type="OrthoDB" id="9803065at2"/>
<protein>
    <submittedName>
        <fullName evidence="9">Cytochrome c-type biogenesis protein CcdA</fullName>
    </submittedName>
</protein>
<organism evidence="9 10">
    <name type="scientific">Caenispirillum salinarum AK4</name>
    <dbReference type="NCBI Taxonomy" id="1238182"/>
    <lineage>
        <taxon>Bacteria</taxon>
        <taxon>Pseudomonadati</taxon>
        <taxon>Pseudomonadota</taxon>
        <taxon>Alphaproteobacteria</taxon>
        <taxon>Rhodospirillales</taxon>
        <taxon>Novispirillaceae</taxon>
        <taxon>Caenispirillum</taxon>
    </lineage>
</organism>
<feature type="transmembrane region" description="Helical" evidence="7">
    <location>
        <begin position="136"/>
        <end position="163"/>
    </location>
</feature>
<evidence type="ECO:0000313" key="9">
    <source>
        <dbReference type="EMBL" id="EKV28875.1"/>
    </source>
</evidence>
<keyword evidence="5 7" id="KW-1133">Transmembrane helix</keyword>